<evidence type="ECO:0000256" key="9">
    <source>
        <dbReference type="ARBA" id="ARBA00022990"/>
    </source>
</evidence>
<evidence type="ECO:0000256" key="7">
    <source>
        <dbReference type="ARBA" id="ARBA00022553"/>
    </source>
</evidence>
<organism evidence="15 16">
    <name type="scientific">Dreissena polymorpha</name>
    <name type="common">Zebra mussel</name>
    <name type="synonym">Mytilus polymorpha</name>
    <dbReference type="NCBI Taxonomy" id="45954"/>
    <lineage>
        <taxon>Eukaryota</taxon>
        <taxon>Metazoa</taxon>
        <taxon>Spiralia</taxon>
        <taxon>Lophotrochozoa</taxon>
        <taxon>Mollusca</taxon>
        <taxon>Bivalvia</taxon>
        <taxon>Autobranchia</taxon>
        <taxon>Heteroconchia</taxon>
        <taxon>Euheterodonta</taxon>
        <taxon>Imparidentia</taxon>
        <taxon>Neoheterodontei</taxon>
        <taxon>Myida</taxon>
        <taxon>Dreissenoidea</taxon>
        <taxon>Dreissenidae</taxon>
        <taxon>Dreissena</taxon>
    </lineage>
</organism>
<comment type="subunit">
    <text evidence="14">Subunit of dynactin, a multiprotein complex part of a tripartite complex with dynein and a adapter, such as BICDL1, BICD2 or HOOK3. The dynactin complex is built around ACTR1A/ACTB filament and consists of an actin-related filament composed of a shoulder domain, a pointed end and a barbed end. Its length is defined by its flexible shoulder domain. The soulder is composed of 2 DCTN1 subunits, 4 DCTN2 and 2 DCTN3. The 4 DCNT2 (via N-terminus) bind the ACTR1A filament and act as molecular rulers to determine the length. The pointed end is important for binding dynein-dynactin cargo adapters. Consists of 4 subunits: ACTR10, DCNT4, DCTN5 and DCTN6. The barbed end is composed of a CAPZA1:CAPZB heterodimers, which binds ACTR1A/ACTB filament and dynactin and stabilizes dynactin. Interacts with ATP7B, but not ATP7A, in a copper-dependent manner. Interacts with ANK2; this interaction is required for localization at costameres. Interacts with N4BP2L1.</text>
</comment>
<evidence type="ECO:0000256" key="4">
    <source>
        <dbReference type="ARBA" id="ARBA00004657"/>
    </source>
</evidence>
<evidence type="ECO:0000256" key="5">
    <source>
        <dbReference type="ARBA" id="ARBA00022490"/>
    </source>
</evidence>
<evidence type="ECO:0000256" key="6">
    <source>
        <dbReference type="ARBA" id="ARBA00022499"/>
    </source>
</evidence>
<evidence type="ECO:0000256" key="10">
    <source>
        <dbReference type="ARBA" id="ARBA00023054"/>
    </source>
</evidence>
<dbReference type="GO" id="GO:0001725">
    <property type="term" value="C:stress fiber"/>
    <property type="evidence" value="ECO:0007669"/>
    <property type="project" value="UniProtKB-SubCell"/>
</dbReference>
<keyword evidence="5" id="KW-0963">Cytoplasm</keyword>
<keyword evidence="7" id="KW-0597">Phosphoprotein</keyword>
<dbReference type="PANTHER" id="PTHR13034">
    <property type="entry name" value="DYNACTIN P62 SUBUNIT"/>
    <property type="match status" value="1"/>
</dbReference>
<evidence type="ECO:0000313" key="15">
    <source>
        <dbReference type="EMBL" id="KAH3871338.1"/>
    </source>
</evidence>
<sequence>MTFLILTIAYQGLLFSHRLHIPEIRVMPGAEFHPKKETKVILTFTNPVTMNTKIQFQQAEGNFGEHVTAKIELPKKELVLAHRDDATLYDDMASQQEFKDDSSVVAFRKANKLAVYFKVTPLVQDGDVKVCFILKHNYRSTATALPSENQEQQIVWLEQRVALNLGLISPPK</sequence>
<dbReference type="GO" id="GO:0005869">
    <property type="term" value="C:dynactin complex"/>
    <property type="evidence" value="ECO:0007669"/>
    <property type="project" value="InterPro"/>
</dbReference>
<keyword evidence="6" id="KW-1017">Isopeptide bond</keyword>
<accession>A0A9D4M7Q2</accession>
<dbReference type="AlphaFoldDB" id="A0A9D4M7Q2"/>
<evidence type="ECO:0000256" key="1">
    <source>
        <dbReference type="ARBA" id="ARBA00004300"/>
    </source>
</evidence>
<comment type="caution">
    <text evidence="15">The sequence shown here is derived from an EMBL/GenBank/DDBJ whole genome shotgun (WGS) entry which is preliminary data.</text>
</comment>
<evidence type="ECO:0000256" key="12">
    <source>
        <dbReference type="ARBA" id="ARBA00034776"/>
    </source>
</evidence>
<keyword evidence="10" id="KW-0175">Coiled coil</keyword>
<gene>
    <name evidence="15" type="ORF">DPMN_034536</name>
</gene>
<keyword evidence="11" id="KW-0206">Cytoskeleton</keyword>
<dbReference type="GO" id="GO:0005938">
    <property type="term" value="C:cell cortex"/>
    <property type="evidence" value="ECO:0007669"/>
    <property type="project" value="UniProtKB-SubCell"/>
</dbReference>
<dbReference type="Proteomes" id="UP000828390">
    <property type="component" value="Unassembled WGS sequence"/>
</dbReference>
<dbReference type="GO" id="GO:0005813">
    <property type="term" value="C:centrosome"/>
    <property type="evidence" value="ECO:0007669"/>
    <property type="project" value="UniProtKB-SubCell"/>
</dbReference>
<evidence type="ECO:0000256" key="11">
    <source>
        <dbReference type="ARBA" id="ARBA00023212"/>
    </source>
</evidence>
<comment type="similarity">
    <text evidence="12">Belongs to the dynactin subunit 4 family.</text>
</comment>
<keyword evidence="16" id="KW-1185">Reference proteome</keyword>
<evidence type="ECO:0000256" key="14">
    <source>
        <dbReference type="ARBA" id="ARBA00093507"/>
    </source>
</evidence>
<dbReference type="EMBL" id="JAIWYP010000002">
    <property type="protein sequence ID" value="KAH3871338.1"/>
    <property type="molecule type" value="Genomic_DNA"/>
</dbReference>
<evidence type="ECO:0000256" key="3">
    <source>
        <dbReference type="ARBA" id="ARBA00004544"/>
    </source>
</evidence>
<evidence type="ECO:0000256" key="13">
    <source>
        <dbReference type="ARBA" id="ARBA00034864"/>
    </source>
</evidence>
<dbReference type="PANTHER" id="PTHR13034:SF2">
    <property type="entry name" value="DYNACTIN SUBUNIT 4"/>
    <property type="match status" value="1"/>
</dbReference>
<evidence type="ECO:0000256" key="8">
    <source>
        <dbReference type="ARBA" id="ARBA00022843"/>
    </source>
</evidence>
<reference evidence="15" key="2">
    <citation type="submission" date="2020-11" db="EMBL/GenBank/DDBJ databases">
        <authorList>
            <person name="McCartney M.A."/>
            <person name="Auch B."/>
            <person name="Kono T."/>
            <person name="Mallez S."/>
            <person name="Becker A."/>
            <person name="Gohl D.M."/>
            <person name="Silverstein K.A.T."/>
            <person name="Koren S."/>
            <person name="Bechman K.B."/>
            <person name="Herman A."/>
            <person name="Abrahante J.E."/>
            <person name="Garbe J."/>
        </authorList>
    </citation>
    <scope>NUCLEOTIDE SEQUENCE</scope>
    <source>
        <strain evidence="15">Duluth1</strain>
        <tissue evidence="15">Whole animal</tissue>
    </source>
</reference>
<reference evidence="15" key="1">
    <citation type="journal article" date="2019" name="bioRxiv">
        <title>The Genome of the Zebra Mussel, Dreissena polymorpha: A Resource for Invasive Species Research.</title>
        <authorList>
            <person name="McCartney M.A."/>
            <person name="Auch B."/>
            <person name="Kono T."/>
            <person name="Mallez S."/>
            <person name="Zhang Y."/>
            <person name="Obille A."/>
            <person name="Becker A."/>
            <person name="Abrahante J.E."/>
            <person name="Garbe J."/>
            <person name="Badalamenti J.P."/>
            <person name="Herman A."/>
            <person name="Mangelson H."/>
            <person name="Liachko I."/>
            <person name="Sullivan S."/>
            <person name="Sone E.D."/>
            <person name="Koren S."/>
            <person name="Silverstein K.A.T."/>
            <person name="Beckman K.B."/>
            <person name="Gohl D.M."/>
        </authorList>
    </citation>
    <scope>NUCLEOTIDE SEQUENCE</scope>
    <source>
        <strain evidence="15">Duluth1</strain>
        <tissue evidence="15">Whole animal</tissue>
    </source>
</reference>
<name>A0A9D4M7Q2_DREPO</name>
<keyword evidence="9" id="KW-0007">Acetylation</keyword>
<evidence type="ECO:0000256" key="2">
    <source>
        <dbReference type="ARBA" id="ARBA00004529"/>
    </source>
</evidence>
<evidence type="ECO:0000313" key="16">
    <source>
        <dbReference type="Proteomes" id="UP000828390"/>
    </source>
</evidence>
<proteinExistence type="inferred from homology"/>
<dbReference type="GO" id="GO:0030016">
    <property type="term" value="C:myofibril"/>
    <property type="evidence" value="ECO:0007669"/>
    <property type="project" value="UniProtKB-SubCell"/>
</dbReference>
<dbReference type="InterPro" id="IPR008603">
    <property type="entry name" value="DCTN4"/>
</dbReference>
<keyword evidence="8" id="KW-0832">Ubl conjugation</keyword>
<protein>
    <recommendedName>
        <fullName evidence="13">Dynactin subunit 4</fullName>
    </recommendedName>
</protein>
<comment type="subcellular location">
    <subcellularLocation>
        <location evidence="3">Cytoplasm</location>
        <location evidence="3">Cell cortex</location>
    </subcellularLocation>
    <subcellularLocation>
        <location evidence="1">Cytoplasm</location>
        <location evidence="1">Cytoskeleton</location>
        <location evidence="1">Microtubule organizing center</location>
        <location evidence="1">Centrosome</location>
    </subcellularLocation>
    <subcellularLocation>
        <location evidence="2">Cytoplasm</location>
        <location evidence="2">Cytoskeleton</location>
        <location evidence="2">Stress fiber</location>
    </subcellularLocation>
    <subcellularLocation>
        <location evidence="4">Cytoplasm</location>
        <location evidence="4">Myofibril</location>
    </subcellularLocation>
</comment>